<organism evidence="1 2">
    <name type="scientific">Pseudoalteromonas aliena</name>
    <dbReference type="NCBI Taxonomy" id="247523"/>
    <lineage>
        <taxon>Bacteria</taxon>
        <taxon>Pseudomonadati</taxon>
        <taxon>Pseudomonadota</taxon>
        <taxon>Gammaproteobacteria</taxon>
        <taxon>Alteromonadales</taxon>
        <taxon>Pseudoalteromonadaceae</taxon>
        <taxon>Pseudoalteromonas</taxon>
    </lineage>
</organism>
<dbReference type="Proteomes" id="UP000188243">
    <property type="component" value="Chromosome"/>
</dbReference>
<gene>
    <name evidence="1" type="ORF">B0W48_02895</name>
</gene>
<name>A0A1Q2GUN6_9GAMM</name>
<protein>
    <submittedName>
        <fullName evidence="1">Uncharacterized protein</fullName>
    </submittedName>
</protein>
<evidence type="ECO:0000313" key="1">
    <source>
        <dbReference type="EMBL" id="AQP98838.1"/>
    </source>
</evidence>
<proteinExistence type="predicted"/>
<dbReference type="RefSeq" id="WP_077535562.1">
    <property type="nucleotide sequence ID" value="NZ_CP019628.1"/>
</dbReference>
<dbReference type="EMBL" id="CP019628">
    <property type="protein sequence ID" value="AQP98838.1"/>
    <property type="molecule type" value="Genomic_DNA"/>
</dbReference>
<accession>A0A1Q2GUN6</accession>
<evidence type="ECO:0000313" key="2">
    <source>
        <dbReference type="Proteomes" id="UP000188243"/>
    </source>
</evidence>
<dbReference type="AlphaFoldDB" id="A0A1Q2GUN6"/>
<dbReference type="KEGG" id="paln:B0W48_02895"/>
<reference evidence="1 2" key="1">
    <citation type="submission" date="2017-02" db="EMBL/GenBank/DDBJ databases">
        <title>Complete genome sequence of the cold-active Pseudoalteromonas aliena strain EH1 isolated from Arctic seawater.</title>
        <authorList>
            <person name="Kim E."/>
            <person name="Heo E."/>
            <person name="Kim H."/>
            <person name="Kim D."/>
        </authorList>
    </citation>
    <scope>NUCLEOTIDE SEQUENCE [LARGE SCALE GENOMIC DNA]</scope>
    <source>
        <strain evidence="1 2">EH1</strain>
    </source>
</reference>
<sequence>MLSNYLSNHPAQLLAISNAQLCPFTSVGHVKMLKKRVLELCWLNAKCNNLSRAFTAPKLDLLISLIESDENPAIVSQACIEIMANLPQNINITFINNVLNEPKLTVLAKLIISKVLLQQHSFNLIRLLDVTTLFFAYTAQSEHSEQALIAIKQAILVTEESSNESMLTIFDELCKNDLINSPLMSLFLLLLSADQVNKIGNHASNTLGIDDTLQVLLQSGFVKLVPLANASLLQLEQPKKIIALIKRTLGETLDLLVNFETQVQAYNDDEHALIDFQQQLKLNWPKYETQLSTQRLIGGKVLDEPLNAIQMSAMDSYSQALFNLYTYYRHVAAEKVSSGVQK</sequence>
<dbReference type="STRING" id="247523.B0W48_02895"/>